<evidence type="ECO:0000313" key="3">
    <source>
        <dbReference type="Proteomes" id="UP000253303"/>
    </source>
</evidence>
<dbReference type="EMBL" id="QMEY01000005">
    <property type="protein sequence ID" value="RBQ19297.1"/>
    <property type="molecule type" value="Genomic_DNA"/>
</dbReference>
<comment type="caution">
    <text evidence="2">The sequence shown here is derived from an EMBL/GenBank/DDBJ whole genome shotgun (WGS) entry which is preliminary data.</text>
</comment>
<dbReference type="AlphaFoldDB" id="A0A366LZU5"/>
<protein>
    <submittedName>
        <fullName evidence="2">Fe-S cluster assembly protein HesB</fullName>
    </submittedName>
</protein>
<name>A0A366LZU5_9ACTN</name>
<feature type="region of interest" description="Disordered" evidence="1">
    <location>
        <begin position="74"/>
        <end position="95"/>
    </location>
</feature>
<accession>A0A366LZU5</accession>
<proteinExistence type="predicted"/>
<dbReference type="Gene3D" id="2.60.300.12">
    <property type="entry name" value="HesB-like domain"/>
    <property type="match status" value="1"/>
</dbReference>
<dbReference type="RefSeq" id="WP_113981357.1">
    <property type="nucleotide sequence ID" value="NZ_QMEY01000005.1"/>
</dbReference>
<dbReference type="Proteomes" id="UP000253303">
    <property type="component" value="Unassembled WGS sequence"/>
</dbReference>
<evidence type="ECO:0000313" key="2">
    <source>
        <dbReference type="EMBL" id="RBQ19297.1"/>
    </source>
</evidence>
<dbReference type="OrthoDB" id="4868950at2"/>
<sequence length="95" mass="10048">MLALTDTAVTAIRDLMVGEDLPADAGLRITLKSGDDASLELSLASAPRPGDQVIEKSRARVFLDPAAAELLSDRSLDADVPPTGHPVFRLPRRSG</sequence>
<dbReference type="InterPro" id="IPR035903">
    <property type="entry name" value="HesB-like_dom_sf"/>
</dbReference>
<keyword evidence="3" id="KW-1185">Reference proteome</keyword>
<evidence type="ECO:0000256" key="1">
    <source>
        <dbReference type="SAM" id="MobiDB-lite"/>
    </source>
</evidence>
<reference evidence="2 3" key="1">
    <citation type="submission" date="2018-06" db="EMBL/GenBank/DDBJ databases">
        <title>Sphaerisporangium craniellae sp. nov., isolated from a marine sponge in the South China Sea.</title>
        <authorList>
            <person name="Li L."/>
        </authorList>
    </citation>
    <scope>NUCLEOTIDE SEQUENCE [LARGE SCALE GENOMIC DNA]</scope>
    <source>
        <strain evidence="2 3">LHW63015</strain>
    </source>
</reference>
<organism evidence="2 3">
    <name type="scientific">Spongiactinospora rosea</name>
    <dbReference type="NCBI Taxonomy" id="2248750"/>
    <lineage>
        <taxon>Bacteria</taxon>
        <taxon>Bacillati</taxon>
        <taxon>Actinomycetota</taxon>
        <taxon>Actinomycetes</taxon>
        <taxon>Streptosporangiales</taxon>
        <taxon>Streptosporangiaceae</taxon>
        <taxon>Spongiactinospora</taxon>
    </lineage>
</organism>
<gene>
    <name evidence="2" type="ORF">DP939_15305</name>
</gene>
<dbReference type="SUPFAM" id="SSF89360">
    <property type="entry name" value="HesB-like domain"/>
    <property type="match status" value="1"/>
</dbReference>